<feature type="domain" description="ABC transporter" evidence="9">
    <location>
        <begin position="3"/>
        <end position="241"/>
    </location>
</feature>
<evidence type="ECO:0000256" key="6">
    <source>
        <dbReference type="ARBA" id="ARBA00022840"/>
    </source>
</evidence>
<dbReference type="PANTHER" id="PTHR43166">
    <property type="entry name" value="AMINO ACID IMPORT ATP-BINDING PROTEIN"/>
    <property type="match status" value="1"/>
</dbReference>
<evidence type="ECO:0000256" key="4">
    <source>
        <dbReference type="ARBA" id="ARBA00022475"/>
    </source>
</evidence>
<dbReference type="InterPro" id="IPR003593">
    <property type="entry name" value="AAA+_ATPase"/>
</dbReference>
<dbReference type="InterPro" id="IPR003439">
    <property type="entry name" value="ABC_transporter-like_ATP-bd"/>
</dbReference>
<dbReference type="InterPro" id="IPR030679">
    <property type="entry name" value="ABC_ATPase_HisP-typ"/>
</dbReference>
<sequence>MTLTLSHIKKTFNGFTALDDVTLTAPQNQTTVILGPSGSGKSTLLRCANLLEKPDSGTLTIDEESIGFPARLSAGQIRKIRALSSMVFQSFNLFPNLSVIDNITLGPVRVNGQSKQEAQDAAKSLLDKVGLADKADAYPLQLSGGQQQRVAIARALAMNPRYLLFDEPTSALDPELEHEVTKVMAALSAEDASLVVVTHNLRFARKTADKIVFLEHGNIRFDGPADAFFDSDDPRIRQFLSIYDD</sequence>
<dbReference type="PROSITE" id="PS50893">
    <property type="entry name" value="ABC_TRANSPORTER_2"/>
    <property type="match status" value="1"/>
</dbReference>
<dbReference type="PANTHER" id="PTHR43166:SF9">
    <property type="entry name" value="GLUTAMATE_ASPARTATE IMPORT ATP-BINDING PROTEIN GLTL"/>
    <property type="match status" value="1"/>
</dbReference>
<organism evidence="10 11">
    <name type="scientific">Bifidobacterium goeldii</name>
    <dbReference type="NCBI Taxonomy" id="2306975"/>
    <lineage>
        <taxon>Bacteria</taxon>
        <taxon>Bacillati</taxon>
        <taxon>Actinomycetota</taxon>
        <taxon>Actinomycetes</taxon>
        <taxon>Bifidobacteriales</taxon>
        <taxon>Bifidobacteriaceae</taxon>
        <taxon>Bifidobacterium</taxon>
    </lineage>
</organism>
<evidence type="ECO:0000313" key="10">
    <source>
        <dbReference type="EMBL" id="RSX53846.1"/>
    </source>
</evidence>
<dbReference type="PIRSF" id="PIRSF039085">
    <property type="entry name" value="ABC_ATPase_HisP"/>
    <property type="match status" value="1"/>
</dbReference>
<dbReference type="Gene3D" id="3.40.50.300">
    <property type="entry name" value="P-loop containing nucleotide triphosphate hydrolases"/>
    <property type="match status" value="1"/>
</dbReference>
<evidence type="ECO:0000256" key="5">
    <source>
        <dbReference type="ARBA" id="ARBA00022741"/>
    </source>
</evidence>
<dbReference type="GO" id="GO:0015424">
    <property type="term" value="F:ABC-type amino acid transporter activity"/>
    <property type="evidence" value="ECO:0007669"/>
    <property type="project" value="InterPro"/>
</dbReference>
<dbReference type="EMBL" id="QXGL01000001">
    <property type="protein sequence ID" value="RSX53846.1"/>
    <property type="molecule type" value="Genomic_DNA"/>
</dbReference>
<dbReference type="Proteomes" id="UP000287533">
    <property type="component" value="Unassembled WGS sequence"/>
</dbReference>
<dbReference type="SMART" id="SM00382">
    <property type="entry name" value="AAA"/>
    <property type="match status" value="1"/>
</dbReference>
<dbReference type="SUPFAM" id="SSF52540">
    <property type="entry name" value="P-loop containing nucleoside triphosphate hydrolases"/>
    <property type="match status" value="1"/>
</dbReference>
<evidence type="ECO:0000313" key="11">
    <source>
        <dbReference type="Proteomes" id="UP000287533"/>
    </source>
</evidence>
<keyword evidence="3" id="KW-0813">Transport</keyword>
<dbReference type="InterPro" id="IPR017871">
    <property type="entry name" value="ABC_transporter-like_CS"/>
</dbReference>
<comment type="caution">
    <text evidence="10">The sequence shown here is derived from an EMBL/GenBank/DDBJ whole genome shotgun (WGS) entry which is preliminary data.</text>
</comment>
<evidence type="ECO:0000256" key="7">
    <source>
        <dbReference type="ARBA" id="ARBA00022970"/>
    </source>
</evidence>
<name>A0A430FLV2_9BIFI</name>
<comment type="subcellular location">
    <subcellularLocation>
        <location evidence="1">Cell membrane</location>
        <topology evidence="1">Peripheral membrane protein</topology>
    </subcellularLocation>
</comment>
<keyword evidence="4" id="KW-1003">Cell membrane</keyword>
<dbReference type="AlphaFoldDB" id="A0A430FLV2"/>
<keyword evidence="7" id="KW-0029">Amino-acid transport</keyword>
<accession>A0A430FLV2</accession>
<dbReference type="Pfam" id="PF00005">
    <property type="entry name" value="ABC_tran"/>
    <property type="match status" value="1"/>
</dbReference>
<keyword evidence="11" id="KW-1185">Reference proteome</keyword>
<keyword evidence="5" id="KW-0547">Nucleotide-binding</keyword>
<dbReference type="PROSITE" id="PS00211">
    <property type="entry name" value="ABC_TRANSPORTER_1"/>
    <property type="match status" value="1"/>
</dbReference>
<evidence type="ECO:0000256" key="8">
    <source>
        <dbReference type="ARBA" id="ARBA00023136"/>
    </source>
</evidence>
<evidence type="ECO:0000256" key="2">
    <source>
        <dbReference type="ARBA" id="ARBA00005417"/>
    </source>
</evidence>
<gene>
    <name evidence="10" type="ORF">D2E25_0152</name>
</gene>
<dbReference type="OrthoDB" id="9802264at2"/>
<keyword evidence="6" id="KW-0067">ATP-binding</keyword>
<evidence type="ECO:0000259" key="9">
    <source>
        <dbReference type="PROSITE" id="PS50893"/>
    </source>
</evidence>
<proteinExistence type="inferred from homology"/>
<dbReference type="GO" id="GO:0005886">
    <property type="term" value="C:plasma membrane"/>
    <property type="evidence" value="ECO:0007669"/>
    <property type="project" value="UniProtKB-SubCell"/>
</dbReference>
<keyword evidence="8" id="KW-0472">Membrane</keyword>
<evidence type="ECO:0000256" key="1">
    <source>
        <dbReference type="ARBA" id="ARBA00004202"/>
    </source>
</evidence>
<dbReference type="InterPro" id="IPR050086">
    <property type="entry name" value="MetN_ABC_transporter-like"/>
</dbReference>
<protein>
    <submittedName>
        <fullName evidence="10">ABC transporter-like protein</fullName>
    </submittedName>
</protein>
<dbReference type="GO" id="GO:0016887">
    <property type="term" value="F:ATP hydrolysis activity"/>
    <property type="evidence" value="ECO:0007669"/>
    <property type="project" value="InterPro"/>
</dbReference>
<evidence type="ECO:0000256" key="3">
    <source>
        <dbReference type="ARBA" id="ARBA00022448"/>
    </source>
</evidence>
<dbReference type="GO" id="GO:0005524">
    <property type="term" value="F:ATP binding"/>
    <property type="evidence" value="ECO:0007669"/>
    <property type="project" value="UniProtKB-KW"/>
</dbReference>
<dbReference type="InterPro" id="IPR027417">
    <property type="entry name" value="P-loop_NTPase"/>
</dbReference>
<reference evidence="10 11" key="1">
    <citation type="submission" date="2018-09" db="EMBL/GenBank/DDBJ databases">
        <title>Characterization of the phylogenetic diversity of five novel species belonging to the genus Bifidobacterium.</title>
        <authorList>
            <person name="Lugli G.A."/>
            <person name="Duranti S."/>
            <person name="Milani C."/>
        </authorList>
    </citation>
    <scope>NUCLEOTIDE SEQUENCE [LARGE SCALE GENOMIC DNA]</scope>
    <source>
        <strain evidence="10 11">2034B</strain>
    </source>
</reference>
<dbReference type="RefSeq" id="WP_125979158.1">
    <property type="nucleotide sequence ID" value="NZ_QXGL01000001.1"/>
</dbReference>
<comment type="similarity">
    <text evidence="2">Belongs to the ABC transporter superfamily.</text>
</comment>